<dbReference type="GO" id="GO:0016787">
    <property type="term" value="F:hydrolase activity"/>
    <property type="evidence" value="ECO:0007669"/>
    <property type="project" value="UniProtKB-KW"/>
</dbReference>
<evidence type="ECO:0000259" key="8">
    <source>
        <dbReference type="Pfam" id="PF13087"/>
    </source>
</evidence>
<feature type="domain" description="DNA2/NAM7 helicase-like C-terminal" evidence="8">
    <location>
        <begin position="1138"/>
        <end position="1317"/>
    </location>
</feature>
<keyword evidence="10" id="KW-0540">Nuclease</keyword>
<feature type="region of interest" description="Disordered" evidence="6">
    <location>
        <begin position="1463"/>
        <end position="1495"/>
    </location>
</feature>
<evidence type="ECO:0000259" key="7">
    <source>
        <dbReference type="Pfam" id="PF13086"/>
    </source>
</evidence>
<keyword evidence="10" id="KW-0255">Endonuclease</keyword>
<dbReference type="SUPFAM" id="SSF52980">
    <property type="entry name" value="Restriction endonuclease-like"/>
    <property type="match status" value="1"/>
</dbReference>
<dbReference type="InterPro" id="IPR041679">
    <property type="entry name" value="DNA2/NAM7-like_C"/>
</dbReference>
<evidence type="ECO:0000256" key="6">
    <source>
        <dbReference type="SAM" id="MobiDB-lite"/>
    </source>
</evidence>
<dbReference type="PANTHER" id="PTHR43788">
    <property type="entry name" value="DNA2/NAM7 HELICASE FAMILY MEMBER"/>
    <property type="match status" value="1"/>
</dbReference>
<gene>
    <name evidence="10" type="ORF">BKA14_000050</name>
</gene>
<dbReference type="Pfam" id="PF13087">
    <property type="entry name" value="AAA_12"/>
    <property type="match status" value="1"/>
</dbReference>
<dbReference type="Proteomes" id="UP000542742">
    <property type="component" value="Unassembled WGS sequence"/>
</dbReference>
<dbReference type="CDD" id="cd18808">
    <property type="entry name" value="SF1_C_Upf1"/>
    <property type="match status" value="1"/>
</dbReference>
<feature type="domain" description="DNA2/NAM7 helicase helicase" evidence="7">
    <location>
        <begin position="349"/>
        <end position="413"/>
    </location>
</feature>
<evidence type="ECO:0000256" key="5">
    <source>
        <dbReference type="ARBA" id="ARBA00022840"/>
    </source>
</evidence>
<feature type="domain" description="Restriction endonuclease type II-like" evidence="9">
    <location>
        <begin position="1366"/>
        <end position="1459"/>
    </location>
</feature>
<dbReference type="GO" id="GO:0004519">
    <property type="term" value="F:endonuclease activity"/>
    <property type="evidence" value="ECO:0007669"/>
    <property type="project" value="UniProtKB-KW"/>
</dbReference>
<keyword evidence="2" id="KW-0547">Nucleotide-binding</keyword>
<sequence length="1495" mass="164443">MEFLADVTAASERDPIRDILAGGAKSPDPIIWLDRLPAGIRLTTSAADGVILRVKPRQLAPEPPAPPVLADWVEPEGVRTHEGPAPRLAEIGPLSLPSWERTKPPPTVTSAFARWLATWTQWAQQQRLAQQHRSLYEMLEHSAKLLEQQDDEFEMVLGTGLLRWQSPEGDALRRHLLVETVVPRLNRATAEITVAVVSGRRRLEDRQVLGDQDGFYPDRGRAQREQVVDPDLAVFDAQLVDRLTGWLGVTLDTVVGTDGPEAGLGGPLPVRPVLTASPALLVRPRSRALLAETYKKIAVALRQPGADVPVALAQLVTETEPEQRRAWLDRQGAVAGDVLGDDPLFPLPTNDEQRRVMDLLRTETGVVVQGPPGTGKTHTIANLVSALMARGQRVLVTSQKDQALKVLRKKIPPELRRLCVLLAGGSKDTATELRQGLDALSAAISDPGSAQLPERITALTAQRLALRGRRAELNSQIQALRQVEYTDFGPLVPGFSTSFYVGSPGQLVRQIAQGRPRYGWMPPVRVEDPDEPPLPTAEALELLRLLAGDTSARRQRLQQRIPATAELPSPAALLEGVRAEQQAQATADTASDPATQRLAGIGAQALTEIEALAGTVHDALGRLRFDKQAQPPGNRRWLGPAVADHLAGRHTGLWGHLVEVRGTAGRLQQALQARGVGAVVELRRPLSELGAGTVRGLLADGAALRAYFDGGGKLRKMWPSASQKRAQTLLDLVTVNGQVPTTVDDLDTALEYLQAEADVAQLVGKWADVQVEIPNGSLTRRLSELHDADELLGDVLAVRSSQQAIAALLARHGLRWDLSTLANLLQVIRAVPAARYHVALRQARHQVNELYARVRQWATAEEACPELTALLEAIGARNVDAYRDGLDALANARSEKADAVRCRNLFGVLRAGHPGLADMLARSWHEPQWPDLLADLPAAWAWAKARQFLTELRNTDQERQLVAEYDQIDDTIDRVTAQLAGAQALHACLDRMTDTHARALRSYREHHTNAGAGGGSKARDFQRAGRAAMEKAKGAVPVWVVPLPNLLDNIAAQPDAFDVIIVDEASQVGVEHLFLLWMAPRVIVVGDDQQCTPGTVRMGRSLDQIFDSMREYLSQLDAEIRLNFTPKTNLYGLLTSRSGKDAVVRLREHFRCVPEIINWSSQQFYDDGAGSSGLVPLRERRAGALKPLRVEHVTDGFTERRDAAIRNPIEAKRLVAHLLECLADPAYDGKTFGIVVMQGTGQIKLLEHEINEAIPAQVRVERQIRVGSPPNFQGDERDVVFLSLVSTETRVTRNTTLFKQFCNVAASRARDQMWLFTSVAPGTFKPGDLRGSLIDYMLRTPPVYGSSPDLDAVSDAKPTDPFESLFEQRVFRKIRERGFFVVPQFPVGTRFLDLVVVGDGSRLAVECDGHQWHTSPADTAADARRDRELRRMGWNVVRIRESEFEFDPDRELATLWRRLDEHGIRPHSPAEADPGDASWKPVVLPADDDDQGTEL</sequence>
<organism evidence="10 11">
    <name type="scientific">Paractinoplanes abujensis</name>
    <dbReference type="NCBI Taxonomy" id="882441"/>
    <lineage>
        <taxon>Bacteria</taxon>
        <taxon>Bacillati</taxon>
        <taxon>Actinomycetota</taxon>
        <taxon>Actinomycetes</taxon>
        <taxon>Micromonosporales</taxon>
        <taxon>Micromonosporaceae</taxon>
        <taxon>Paractinoplanes</taxon>
    </lineage>
</organism>
<accession>A0A7W7FYW3</accession>
<keyword evidence="5" id="KW-0067">ATP-binding</keyword>
<dbReference type="EMBL" id="JACHMF010000001">
    <property type="protein sequence ID" value="MBB4689902.1"/>
    <property type="molecule type" value="Genomic_DNA"/>
</dbReference>
<dbReference type="InterPro" id="IPR041677">
    <property type="entry name" value="DNA2/NAM7_AAA_11"/>
</dbReference>
<dbReference type="GO" id="GO:0043139">
    <property type="term" value="F:5'-3' DNA helicase activity"/>
    <property type="evidence" value="ECO:0007669"/>
    <property type="project" value="TreeGrafter"/>
</dbReference>
<keyword evidence="4" id="KW-0347">Helicase</keyword>
<proteinExistence type="inferred from homology"/>
<dbReference type="Gene3D" id="3.40.50.300">
    <property type="entry name" value="P-loop containing nucleotide triphosphate hydrolases"/>
    <property type="match status" value="3"/>
</dbReference>
<evidence type="ECO:0000256" key="1">
    <source>
        <dbReference type="ARBA" id="ARBA00007913"/>
    </source>
</evidence>
<dbReference type="Pfam" id="PF13086">
    <property type="entry name" value="AAA_11"/>
    <property type="match status" value="1"/>
</dbReference>
<dbReference type="GO" id="GO:0005524">
    <property type="term" value="F:ATP binding"/>
    <property type="evidence" value="ECO:0007669"/>
    <property type="project" value="UniProtKB-KW"/>
</dbReference>
<evidence type="ECO:0000256" key="4">
    <source>
        <dbReference type="ARBA" id="ARBA00022806"/>
    </source>
</evidence>
<evidence type="ECO:0000256" key="2">
    <source>
        <dbReference type="ARBA" id="ARBA00022741"/>
    </source>
</evidence>
<comment type="similarity">
    <text evidence="1">Belongs to the DNA2/NAM7 helicase family.</text>
</comment>
<dbReference type="SUPFAM" id="SSF52540">
    <property type="entry name" value="P-loop containing nucleoside triphosphate hydrolases"/>
    <property type="match status" value="2"/>
</dbReference>
<evidence type="ECO:0000313" key="11">
    <source>
        <dbReference type="Proteomes" id="UP000542742"/>
    </source>
</evidence>
<dbReference type="PANTHER" id="PTHR43788:SF8">
    <property type="entry name" value="DNA-BINDING PROTEIN SMUBP-2"/>
    <property type="match status" value="1"/>
</dbReference>
<evidence type="ECO:0000259" key="9">
    <source>
        <dbReference type="Pfam" id="PF18741"/>
    </source>
</evidence>
<dbReference type="InterPro" id="IPR047187">
    <property type="entry name" value="SF1_C_Upf1"/>
</dbReference>
<dbReference type="InterPro" id="IPR011335">
    <property type="entry name" value="Restrct_endonuc-II-like"/>
</dbReference>
<name>A0A7W7FYW3_9ACTN</name>
<dbReference type="Pfam" id="PF18741">
    <property type="entry name" value="MTES_1575"/>
    <property type="match status" value="1"/>
</dbReference>
<evidence type="ECO:0000313" key="10">
    <source>
        <dbReference type="EMBL" id="MBB4689902.1"/>
    </source>
</evidence>
<dbReference type="Gene3D" id="3.40.960.10">
    <property type="entry name" value="VSR Endonuclease"/>
    <property type="match status" value="1"/>
</dbReference>
<dbReference type="InterPro" id="IPR027417">
    <property type="entry name" value="P-loop_NTPase"/>
</dbReference>
<comment type="caution">
    <text evidence="10">The sequence shown here is derived from an EMBL/GenBank/DDBJ whole genome shotgun (WGS) entry which is preliminary data.</text>
</comment>
<reference evidence="10 11" key="1">
    <citation type="submission" date="2020-08" db="EMBL/GenBank/DDBJ databases">
        <title>Sequencing the genomes of 1000 actinobacteria strains.</title>
        <authorList>
            <person name="Klenk H.-P."/>
        </authorList>
    </citation>
    <scope>NUCLEOTIDE SEQUENCE [LARGE SCALE GENOMIC DNA]</scope>
    <source>
        <strain evidence="10 11">DSM 45518</strain>
    </source>
</reference>
<keyword evidence="3" id="KW-0378">Hydrolase</keyword>
<dbReference type="RefSeq" id="WP_184948941.1">
    <property type="nucleotide sequence ID" value="NZ_BOMC01000081.1"/>
</dbReference>
<dbReference type="InterPro" id="IPR050534">
    <property type="entry name" value="Coronavir_polyprotein_1ab"/>
</dbReference>
<protein>
    <submittedName>
        <fullName evidence="10">Very-short-patch-repair endonuclease</fullName>
    </submittedName>
</protein>
<evidence type="ECO:0000256" key="3">
    <source>
        <dbReference type="ARBA" id="ARBA00022801"/>
    </source>
</evidence>
<keyword evidence="11" id="KW-1185">Reference proteome</keyword>
<feature type="compositionally biased region" description="Acidic residues" evidence="6">
    <location>
        <begin position="1486"/>
        <end position="1495"/>
    </location>
</feature>
<dbReference type="InterPro" id="IPR049468">
    <property type="entry name" value="Restrct_endonuc-II-like_dom"/>
</dbReference>